<keyword evidence="5" id="KW-1185">Reference proteome</keyword>
<dbReference type="EMBL" id="JARWAO010000003">
    <property type="protein sequence ID" value="MDR5895997.1"/>
    <property type="molecule type" value="Genomic_DNA"/>
</dbReference>
<evidence type="ECO:0000313" key="5">
    <source>
        <dbReference type="Proteomes" id="UP001269375"/>
    </source>
</evidence>
<evidence type="ECO:0000259" key="3">
    <source>
        <dbReference type="Pfam" id="PF11873"/>
    </source>
</evidence>
<dbReference type="InterPro" id="IPR008258">
    <property type="entry name" value="Transglycosylase_SLT_dom_1"/>
</dbReference>
<dbReference type="Gene3D" id="1.10.530.10">
    <property type="match status" value="1"/>
</dbReference>
<dbReference type="InterPro" id="IPR024570">
    <property type="entry name" value="Murein_transglycosylaseC_N"/>
</dbReference>
<feature type="domain" description="Transglycosylase SLT" evidence="2">
    <location>
        <begin position="230"/>
        <end position="347"/>
    </location>
</feature>
<dbReference type="PANTHER" id="PTHR37423:SF2">
    <property type="entry name" value="MEMBRANE-BOUND LYTIC MUREIN TRANSGLYCOSYLASE C"/>
    <property type="match status" value="1"/>
</dbReference>
<accession>A0ABU1GWS4</accession>
<organism evidence="4 5">
    <name type="scientific">Larsenimonas suaedae</name>
    <dbReference type="NCBI Taxonomy" id="1851019"/>
    <lineage>
        <taxon>Bacteria</taxon>
        <taxon>Pseudomonadati</taxon>
        <taxon>Pseudomonadota</taxon>
        <taxon>Gammaproteobacteria</taxon>
        <taxon>Oceanospirillales</taxon>
        <taxon>Halomonadaceae</taxon>
        <taxon>Larsenimonas</taxon>
    </lineage>
</organism>
<gene>
    <name evidence="4" type="ORF">QC825_07945</name>
</gene>
<dbReference type="Proteomes" id="UP001269375">
    <property type="component" value="Unassembled WGS sequence"/>
</dbReference>
<reference evidence="4 5" key="1">
    <citation type="submission" date="2023-04" db="EMBL/GenBank/DDBJ databases">
        <title>A long-awaited taxogenomic arrangement of the family Halomonadaceae.</title>
        <authorList>
            <person name="De La Haba R."/>
            <person name="Chuvochina M."/>
            <person name="Wittouck S."/>
            <person name="Arahal D.R."/>
            <person name="Sanchez-Porro C."/>
            <person name="Hugenholtz P."/>
            <person name="Ventosa A."/>
        </authorList>
    </citation>
    <scope>NUCLEOTIDE SEQUENCE [LARGE SCALE GENOMIC DNA]</scope>
    <source>
        <strain evidence="4 5">DSM 22428</strain>
    </source>
</reference>
<dbReference type="Pfam" id="PF11873">
    <property type="entry name" value="Mltc_N"/>
    <property type="match status" value="1"/>
</dbReference>
<feature type="domain" description="Murein transglycosylase-C N-terminal" evidence="3">
    <location>
        <begin position="73"/>
        <end position="226"/>
    </location>
</feature>
<comment type="similarity">
    <text evidence="1">Belongs to the transglycosylase Slt family.</text>
</comment>
<dbReference type="InterPro" id="IPR000189">
    <property type="entry name" value="Transglyc_AS"/>
</dbReference>
<evidence type="ECO:0000313" key="4">
    <source>
        <dbReference type="EMBL" id="MDR5895997.1"/>
    </source>
</evidence>
<protein>
    <submittedName>
        <fullName evidence="4">Murein transglycosylase domain-containing protein</fullName>
    </submittedName>
</protein>
<evidence type="ECO:0000256" key="1">
    <source>
        <dbReference type="ARBA" id="ARBA00007734"/>
    </source>
</evidence>
<sequence>MPYPIRSGSLDRRQALLGMTALALMPWTQVRADASEASGTWLRKFPALERQFNDAMATLDEWGGQAQGALSDYDALFEAIRSKAGAYWSDVKLSQPKRLVAYDEAYRSRAEIDFEQGEVIIETLDTHASTDELVELIKRTLSTPVEDSSLDHGQLSRKHRDGVQGLLKGQVVDQGGKSVRFAWRTDRYAKWLATHKVETERQENGKDVLKINIPLSYDHLNIRSKQFVPLVEKASRRHKVDPALIMAIISTESSFNPYAVSHIPAFGLMQIVPRTAGKDVFHRIYKRAGMPSKTFLFDPRKNIDTGTAYLALLDTVYLKGIRNPRSRRWCVIAAYNGGAGNVFRAFGGGRSRALARINALSAQDVYKHLRTRHPAEETRRYVLKVGKAHRRFKPLV</sequence>
<dbReference type="RefSeq" id="WP_251589934.1">
    <property type="nucleotide sequence ID" value="NZ_JAMLJI010000001.1"/>
</dbReference>
<dbReference type="Pfam" id="PF01464">
    <property type="entry name" value="SLT"/>
    <property type="match status" value="1"/>
</dbReference>
<proteinExistence type="inferred from homology"/>
<dbReference type="CDD" id="cd16893">
    <property type="entry name" value="LT_MltC_MltE"/>
    <property type="match status" value="1"/>
</dbReference>
<dbReference type="InterPro" id="IPR023346">
    <property type="entry name" value="Lysozyme-like_dom_sf"/>
</dbReference>
<comment type="caution">
    <text evidence="4">The sequence shown here is derived from an EMBL/GenBank/DDBJ whole genome shotgun (WGS) entry which is preliminary data.</text>
</comment>
<dbReference type="SUPFAM" id="SSF53955">
    <property type="entry name" value="Lysozyme-like"/>
    <property type="match status" value="1"/>
</dbReference>
<evidence type="ECO:0000259" key="2">
    <source>
        <dbReference type="Pfam" id="PF01464"/>
    </source>
</evidence>
<name>A0ABU1GWS4_9GAMM</name>
<dbReference type="PROSITE" id="PS00922">
    <property type="entry name" value="TRANSGLYCOSYLASE"/>
    <property type="match status" value="1"/>
</dbReference>
<dbReference type="PANTHER" id="PTHR37423">
    <property type="entry name" value="SOLUBLE LYTIC MUREIN TRANSGLYCOSYLASE-RELATED"/>
    <property type="match status" value="1"/>
</dbReference>